<dbReference type="EMBL" id="GL732631">
    <property type="protein sequence ID" value="EFX69734.1"/>
    <property type="molecule type" value="Genomic_DNA"/>
</dbReference>
<dbReference type="GO" id="GO:0034080">
    <property type="term" value="P:CENP-A containing chromatin assembly"/>
    <property type="evidence" value="ECO:0000318"/>
    <property type="project" value="GO_Central"/>
</dbReference>
<keyword evidence="5" id="KW-0539">Nucleus</keyword>
<evidence type="ECO:0000256" key="3">
    <source>
        <dbReference type="ARBA" id="ARBA00005470"/>
    </source>
</evidence>
<keyword evidence="6" id="KW-0137">Centromere</keyword>
<evidence type="ECO:0000313" key="8">
    <source>
        <dbReference type="Proteomes" id="UP000000305"/>
    </source>
</evidence>
<dbReference type="GO" id="GO:0000070">
    <property type="term" value="P:mitotic sister chromatid segregation"/>
    <property type="evidence" value="ECO:0000318"/>
    <property type="project" value="GO_Central"/>
</dbReference>
<reference evidence="7 8" key="1">
    <citation type="journal article" date="2011" name="Science">
        <title>The ecoresponsive genome of Daphnia pulex.</title>
        <authorList>
            <person name="Colbourne J.K."/>
            <person name="Pfrender M.E."/>
            <person name="Gilbert D."/>
            <person name="Thomas W.K."/>
            <person name="Tucker A."/>
            <person name="Oakley T.H."/>
            <person name="Tokishita S."/>
            <person name="Aerts A."/>
            <person name="Arnold G.J."/>
            <person name="Basu M.K."/>
            <person name="Bauer D.J."/>
            <person name="Caceres C.E."/>
            <person name="Carmel L."/>
            <person name="Casola C."/>
            <person name="Choi J.H."/>
            <person name="Detter J.C."/>
            <person name="Dong Q."/>
            <person name="Dusheyko S."/>
            <person name="Eads B.D."/>
            <person name="Frohlich T."/>
            <person name="Geiler-Samerotte K.A."/>
            <person name="Gerlach D."/>
            <person name="Hatcher P."/>
            <person name="Jogdeo S."/>
            <person name="Krijgsveld J."/>
            <person name="Kriventseva E.V."/>
            <person name="Kultz D."/>
            <person name="Laforsch C."/>
            <person name="Lindquist E."/>
            <person name="Lopez J."/>
            <person name="Manak J.R."/>
            <person name="Muller J."/>
            <person name="Pangilinan J."/>
            <person name="Patwardhan R.P."/>
            <person name="Pitluck S."/>
            <person name="Pritham E.J."/>
            <person name="Rechtsteiner A."/>
            <person name="Rho M."/>
            <person name="Rogozin I.B."/>
            <person name="Sakarya O."/>
            <person name="Salamov A."/>
            <person name="Schaack S."/>
            <person name="Shapiro H."/>
            <person name="Shiga Y."/>
            <person name="Skalitzky C."/>
            <person name="Smith Z."/>
            <person name="Souvorov A."/>
            <person name="Sung W."/>
            <person name="Tang Z."/>
            <person name="Tsuchiya D."/>
            <person name="Tu H."/>
            <person name="Vos H."/>
            <person name="Wang M."/>
            <person name="Wolf Y.I."/>
            <person name="Yamagata H."/>
            <person name="Yamada T."/>
            <person name="Ye Y."/>
            <person name="Shaw J.R."/>
            <person name="Andrews J."/>
            <person name="Crease T.J."/>
            <person name="Tang H."/>
            <person name="Lucas S.M."/>
            <person name="Robertson H.M."/>
            <person name="Bork P."/>
            <person name="Koonin E.V."/>
            <person name="Zdobnov E.M."/>
            <person name="Grigoriev I.V."/>
            <person name="Lynch M."/>
            <person name="Boore J.L."/>
        </authorList>
    </citation>
    <scope>NUCLEOTIDE SEQUENCE [LARGE SCALE GENOMIC DNA]</scope>
</reference>
<dbReference type="InParanoid" id="E9HEV0"/>
<gene>
    <name evidence="7" type="ORF">DAPPUDRAFT_300700</name>
</gene>
<keyword evidence="4" id="KW-0158">Chromosome</keyword>
<dbReference type="Proteomes" id="UP000000305">
    <property type="component" value="Unassembled WGS sequence"/>
</dbReference>
<keyword evidence="8" id="KW-1185">Reference proteome</keyword>
<evidence type="ECO:0000256" key="6">
    <source>
        <dbReference type="ARBA" id="ARBA00023328"/>
    </source>
</evidence>
<dbReference type="HOGENOM" id="CLU_418123_0_0_1"/>
<sequence>MAESDDDQRTKNESSGGMKMTEKEIIKTLLSTSVVKMKDLVPSGPLKSENAMKVAKWILTSKSKKRSPNMILQRIKWLTAVVQYGIVDSLVELEKLFTPFIQLIYTAKYQASVCHLLYMIATPNMYRFQVERITKSVNVVGLTNSLAGLLSRVKSLRPDLVPQTIPHQSDAISFPKAPSTIRNGFYALSEGIKERNEIPNQVTFSIETGKERTTKKMRLDIIPRVQHINLKSSFQVDFRKMVPLSRLQSFDDLLSKITSVELPNHVGSLLSKKEYHYVLSLHFTPRMEALLSQWLYLVLHHEFMERPQVHGREGKTLLLQRILEFQQNTGRKLMVVYDFLSLYLLTWDGIQFSDQIFQLLAHIPFLPYPDLNGNFLQVLEGLFHSCDTSHRLKIIDVCRKLIHNLLLQQFGPVGRAKLLFQKSEKTFSPEEILQLVEGTYVISEVIRFTERLLNTALTSSSDSSLVLNSLLFHLWLIDLESEFQLPFRTFCQPITVYMALFSPAPVTVSLLCQLMCKYGELGRNQLIAMSILPELGEFRQDSLEDAAILNRYIIDISRCLIYHKAFALGGNSMLALLPRKNLKKLSNLGSFQSSFALERHPAFTGISRRWQKSKSGNGKSLKLFEEVDADLDDYTRYMLGRFTAIMDYIQQFHKST</sequence>
<organism evidence="7 8">
    <name type="scientific">Daphnia pulex</name>
    <name type="common">Water flea</name>
    <dbReference type="NCBI Taxonomy" id="6669"/>
    <lineage>
        <taxon>Eukaryota</taxon>
        <taxon>Metazoa</taxon>
        <taxon>Ecdysozoa</taxon>
        <taxon>Arthropoda</taxon>
        <taxon>Crustacea</taxon>
        <taxon>Branchiopoda</taxon>
        <taxon>Diplostraca</taxon>
        <taxon>Cladocera</taxon>
        <taxon>Anomopoda</taxon>
        <taxon>Daphniidae</taxon>
        <taxon>Daphnia</taxon>
    </lineage>
</organism>
<dbReference type="KEGG" id="dpx:DAPPUDRAFT_300700"/>
<dbReference type="PhylomeDB" id="E9HEV0"/>
<protein>
    <recommendedName>
        <fullName evidence="9">Centromere protein I</fullName>
    </recommendedName>
</protein>
<comment type="similarity">
    <text evidence="3">Belongs to the CENP-I/CTF3 family.</text>
</comment>
<evidence type="ECO:0000256" key="2">
    <source>
        <dbReference type="ARBA" id="ARBA00004584"/>
    </source>
</evidence>
<evidence type="ECO:0000256" key="5">
    <source>
        <dbReference type="ARBA" id="ARBA00023242"/>
    </source>
</evidence>
<dbReference type="GO" id="GO:0000939">
    <property type="term" value="C:inner kinetochore"/>
    <property type="evidence" value="ECO:0000318"/>
    <property type="project" value="GO_Central"/>
</dbReference>
<dbReference type="PANTHER" id="PTHR48208:SF2">
    <property type="entry name" value="CENTROMERE PROTEIN I"/>
    <property type="match status" value="1"/>
</dbReference>
<dbReference type="AlphaFoldDB" id="E9HEV0"/>
<accession>E9HEV0</accession>
<dbReference type="eggNOG" id="ENOG502QU9H">
    <property type="taxonomic scope" value="Eukaryota"/>
</dbReference>
<comment type="subcellular location">
    <subcellularLocation>
        <location evidence="2">Chromosome</location>
        <location evidence="2">Centromere</location>
    </subcellularLocation>
    <subcellularLocation>
        <location evidence="1">Nucleus</location>
    </subcellularLocation>
</comment>
<evidence type="ECO:0000256" key="4">
    <source>
        <dbReference type="ARBA" id="ARBA00022454"/>
    </source>
</evidence>
<proteinExistence type="inferred from homology"/>
<dbReference type="InterPro" id="IPR012485">
    <property type="entry name" value="CENP-I"/>
</dbReference>
<dbReference type="OMA" id="LLQWMTS"/>
<name>E9HEV0_DAPPU</name>
<dbReference type="PANTHER" id="PTHR48208">
    <property type="entry name" value="CENTROMERE PROTEIN I"/>
    <property type="match status" value="1"/>
</dbReference>
<evidence type="ECO:0000256" key="1">
    <source>
        <dbReference type="ARBA" id="ARBA00004123"/>
    </source>
</evidence>
<dbReference type="STRING" id="6669.E9HEV0"/>
<evidence type="ECO:0000313" key="7">
    <source>
        <dbReference type="EMBL" id="EFX69734.1"/>
    </source>
</evidence>
<dbReference type="GO" id="GO:0005634">
    <property type="term" value="C:nucleus"/>
    <property type="evidence" value="ECO:0007669"/>
    <property type="project" value="UniProtKB-SubCell"/>
</dbReference>
<evidence type="ECO:0008006" key="9">
    <source>
        <dbReference type="Google" id="ProtNLM"/>
    </source>
</evidence>
<dbReference type="OrthoDB" id="6347512at2759"/>
<dbReference type="Pfam" id="PF07778">
    <property type="entry name" value="CENP-I"/>
    <property type="match status" value="1"/>
</dbReference>